<comment type="caution">
    <text evidence="2">The sequence shown here is derived from an EMBL/GenBank/DDBJ whole genome shotgun (WGS) entry which is preliminary data.</text>
</comment>
<feature type="region of interest" description="Disordered" evidence="1">
    <location>
        <begin position="286"/>
        <end position="305"/>
    </location>
</feature>
<proteinExistence type="predicted"/>
<keyword evidence="3" id="KW-1185">Reference proteome</keyword>
<gene>
    <name evidence="2" type="ORF">G3574_01875</name>
</gene>
<organism evidence="2 3">
    <name type="scientific">Noviherbaspirillum galbum</name>
    <dbReference type="NCBI Taxonomy" id="2709383"/>
    <lineage>
        <taxon>Bacteria</taxon>
        <taxon>Pseudomonadati</taxon>
        <taxon>Pseudomonadota</taxon>
        <taxon>Betaproteobacteria</taxon>
        <taxon>Burkholderiales</taxon>
        <taxon>Oxalobacteraceae</taxon>
        <taxon>Noviherbaspirillum</taxon>
    </lineage>
</organism>
<feature type="region of interest" description="Disordered" evidence="1">
    <location>
        <begin position="1"/>
        <end position="30"/>
    </location>
</feature>
<protein>
    <submittedName>
        <fullName evidence="2">Uncharacterized protein</fullName>
    </submittedName>
</protein>
<feature type="compositionally biased region" description="Polar residues" evidence="1">
    <location>
        <begin position="1"/>
        <end position="14"/>
    </location>
</feature>
<feature type="region of interest" description="Disordered" evidence="1">
    <location>
        <begin position="220"/>
        <end position="239"/>
    </location>
</feature>
<sequence>MAPTNHIASGSSVDAASMGPAASRPQKQVQLPDIKDAYEKLHPLTGEPSTDWHSFAPEDVSLHDIDTLRKELTDAFPPPDSWEMAAIEKGQTTILIYNTSFKSQGTDDLKAAKIEGGTVSHNGWETVSAGSRIEADINKMLQQGCSKRVNTSASEESYAPPSDDPSDDSEALETIALHHSPQIAALQDLNEISPAVDFEDKSASGPDPKAPSPLVLTINGSNAKQKSDSAVKQETEARPGQNAIVSQVGVKVYLCAPPGNADSTSEKINRNKSELSSFIRNFPEFKTDRSGTNSSQPVSTSAVSSSREISTLETKNRVKMLQVKRDAFNADVEVQIKSEKADHASRMNKLDTKLLKGIGLTEDLKQALCNEEIKNQAYGKAILAYQNWQLEKNAKTKQEFINTFITCKDENLINEGKVPAFHLKYYRNNPVFDAPPKHSDSSYKEILYRRFLGKFEEAAKEVVASAKASLQK</sequence>
<accession>A0A6B3SG09</accession>
<dbReference type="EMBL" id="JAAIVB010000008">
    <property type="protein sequence ID" value="NEX59817.1"/>
    <property type="molecule type" value="Genomic_DNA"/>
</dbReference>
<name>A0A6B3SG09_9BURK</name>
<evidence type="ECO:0000313" key="2">
    <source>
        <dbReference type="EMBL" id="NEX59817.1"/>
    </source>
</evidence>
<dbReference type="Proteomes" id="UP000482155">
    <property type="component" value="Unassembled WGS sequence"/>
</dbReference>
<feature type="region of interest" description="Disordered" evidence="1">
    <location>
        <begin position="148"/>
        <end position="169"/>
    </location>
</feature>
<evidence type="ECO:0000313" key="3">
    <source>
        <dbReference type="Proteomes" id="UP000482155"/>
    </source>
</evidence>
<evidence type="ECO:0000256" key="1">
    <source>
        <dbReference type="SAM" id="MobiDB-lite"/>
    </source>
</evidence>
<feature type="compositionally biased region" description="Low complexity" evidence="1">
    <location>
        <begin position="294"/>
        <end position="305"/>
    </location>
</feature>
<dbReference type="RefSeq" id="WP_163960304.1">
    <property type="nucleotide sequence ID" value="NZ_JAAIVB010000008.1"/>
</dbReference>
<feature type="compositionally biased region" description="Basic and acidic residues" evidence="1">
    <location>
        <begin position="225"/>
        <end position="237"/>
    </location>
</feature>
<reference evidence="2 3" key="1">
    <citation type="submission" date="2020-02" db="EMBL/GenBank/DDBJ databases">
        <authorList>
            <person name="Kim M.K."/>
        </authorList>
    </citation>
    <scope>NUCLEOTIDE SEQUENCE [LARGE SCALE GENOMIC DNA]</scope>
    <source>
        <strain evidence="2 3">17J57-3</strain>
    </source>
</reference>
<dbReference type="AlphaFoldDB" id="A0A6B3SG09"/>